<dbReference type="GO" id="GO:0042254">
    <property type="term" value="P:ribosome biogenesis"/>
    <property type="evidence" value="ECO:0007669"/>
    <property type="project" value="UniProtKB-KW"/>
</dbReference>
<dbReference type="InterPro" id="IPR036925">
    <property type="entry name" value="TIF_IF2_dom3_sf"/>
</dbReference>
<feature type="region of interest" description="Disordered" evidence="24">
    <location>
        <begin position="1"/>
        <end position="51"/>
    </location>
</feature>
<evidence type="ECO:0000256" key="15">
    <source>
        <dbReference type="ARBA" id="ARBA00022917"/>
    </source>
</evidence>
<reference evidence="26" key="1">
    <citation type="submission" date="2021-01" db="EMBL/GenBank/DDBJ databases">
        <authorList>
            <person name="Kaushik A."/>
        </authorList>
    </citation>
    <scope>NUCLEOTIDE SEQUENCE</scope>
    <source>
        <strain evidence="26">AG2-2IIIB</strain>
    </source>
</reference>
<evidence type="ECO:0000256" key="16">
    <source>
        <dbReference type="ARBA" id="ARBA00023134"/>
    </source>
</evidence>
<dbReference type="SMART" id="SM01390">
    <property type="entry name" value="Ribosomal_S4"/>
    <property type="match status" value="1"/>
</dbReference>
<keyword evidence="9" id="KW-0396">Initiation factor</keyword>
<dbReference type="FunFam" id="3.40.50.10050:FF:000002">
    <property type="entry name" value="Eukaryotic translation initiation factor 5B"/>
    <property type="match status" value="1"/>
</dbReference>
<dbReference type="FunFam" id="3.40.50.300:FF:000112">
    <property type="entry name" value="Eukaryotic translation initiation factor 5B"/>
    <property type="match status" value="1"/>
</dbReference>
<dbReference type="Pfam" id="PF00009">
    <property type="entry name" value="GTP_EFTU"/>
    <property type="match status" value="1"/>
</dbReference>
<dbReference type="InterPro" id="IPR036986">
    <property type="entry name" value="S4_RNA-bd_sf"/>
</dbReference>
<dbReference type="FunFam" id="2.40.30.10:FF:000013">
    <property type="entry name" value="eukaryotic translation initiation factor 5B"/>
    <property type="match status" value="1"/>
</dbReference>
<evidence type="ECO:0000256" key="22">
    <source>
        <dbReference type="ARBA" id="ARBA00072223"/>
    </source>
</evidence>
<feature type="compositionally biased region" description="Basic residues" evidence="24">
    <location>
        <begin position="1"/>
        <end position="11"/>
    </location>
</feature>
<dbReference type="InterPro" id="IPR005225">
    <property type="entry name" value="Small_GTP-bd"/>
</dbReference>
<protein>
    <recommendedName>
        <fullName evidence="6">Eukaryotic translation initiation factor 5B</fullName>
        <ecNumber evidence="5">3.6.5.3</ecNumber>
    </recommendedName>
    <alternativeName>
        <fullName evidence="19">Translation initiation factor IF-2</fullName>
    </alternativeName>
    <alternativeName>
        <fullName evidence="21 22">U3 Small Nucleolar ribonucleoprotein protein IMP3</fullName>
    </alternativeName>
</protein>
<feature type="compositionally biased region" description="Low complexity" evidence="24">
    <location>
        <begin position="496"/>
        <end position="538"/>
    </location>
</feature>
<dbReference type="InterPro" id="IPR015760">
    <property type="entry name" value="TIF_IF2"/>
</dbReference>
<dbReference type="Pfam" id="PF00163">
    <property type="entry name" value="Ribosomal_S4"/>
    <property type="match status" value="1"/>
</dbReference>
<dbReference type="Pfam" id="PF14578">
    <property type="entry name" value="GTP_EFTU_D4"/>
    <property type="match status" value="1"/>
</dbReference>
<dbReference type="Gene3D" id="3.40.50.300">
    <property type="entry name" value="P-loop containing nucleotide triphosphate hydrolases"/>
    <property type="match status" value="1"/>
</dbReference>
<evidence type="ECO:0000256" key="17">
    <source>
        <dbReference type="ARBA" id="ARBA00023242"/>
    </source>
</evidence>
<dbReference type="SUPFAM" id="SSF52156">
    <property type="entry name" value="Initiation factor IF2/eIF5b, domain 3"/>
    <property type="match status" value="1"/>
</dbReference>
<evidence type="ECO:0000256" key="9">
    <source>
        <dbReference type="ARBA" id="ARBA00022540"/>
    </source>
</evidence>
<dbReference type="InterPro" id="IPR002942">
    <property type="entry name" value="S4_RNA-bd"/>
</dbReference>
<dbReference type="PRINTS" id="PR00315">
    <property type="entry name" value="ELONGATNFCT"/>
</dbReference>
<comment type="similarity">
    <text evidence="3">Belongs to the universal ribosomal protein uS4 family.</text>
</comment>
<gene>
    <name evidence="26" type="ORF">RDB_LOCUS100970</name>
</gene>
<evidence type="ECO:0000256" key="20">
    <source>
        <dbReference type="ARBA" id="ARBA00048107"/>
    </source>
</evidence>
<feature type="compositionally biased region" description="Low complexity" evidence="24">
    <location>
        <begin position="436"/>
        <end position="449"/>
    </location>
</feature>
<sequence>MPPKGKGKKGKKQEDDEYWDKVGETVAENPLASSSAKEDIKEHAPAKSGGFGALDVADLEIDENEDFGGLMSAIKASTNKKKDKKKNKKGADPVDEVPATGGDDATANDDISAAKGPVEMTAEDLADEEWGPVKGKKDKGKKGKKKGAAKAEEKDEAEGEPAAAEETPAKTQPAPVEAPAEADREDDEPSEGEEGGKILTKKEKEKLKKEKEKAKKKAQAAKKKAAAAGEEPATTAAPAPAPEPAASAPKEVEEKEDDDDEEGGDAGGGAGKKKKKKKKVAEKKEPEPKKKGGAGIAALRALMEKQKQAEEEARRKEEEEQRRLEEEERKREEEEKRKEEEKQRRKEKEKAKREQLKKDGKLLTAKQKAEKQAAEIRRQALLQSGVKIEGLQSGGATGLTPKKVVYGNKKKKPTPGAKDSSTVASSERALSPPPESTSASPAIAPANTTAKDDWDASSEEEPPAAEPKQPAAAGVKDDWDASSEEEAPTKSEPKVEASAPKSTSKTKPAPKPAESSKPAPSKPAPSAKAPAKKPQSESSSEESDSSEDSSSSSDSSDSDSDDDSSDDSDEMTAVQRQAAKRKEEASQRRAKRMEDALAARSKENLRSPICCILGHVDTGKTKLLDKIRQTNVQEGEAGGITQQIGATYFPVDAIKQKTAVLNTDGSFDYKVPGLLIIDTPGHESFTNLRSRGSSLCNIAILVVDIMHGLEAQTLESLRLLRDRKTPFIVALNKIDRLYGWEPTPNNSFLDSLAKQKPAVQREFEHRLKTTMLAFSEQGLNSVPYYENKNFARNVSLVPTSAITGEGIPDMIMLVVKLTQERMAESLMYISELECTVLEVKVIEGLGTTIDVVLSNGYLREGDKIVVCGLNGPIVTQVRALLTPQPLREMRIKSAYVHHKEVKAALGVKISAPDLDKAIAGSRLLVVGPDDDEDDLRDEIMSDLTTLLNSIDKSGRGVCVQASTLGSLEALLDFLRVSQIPVSGINIGPVHKKDVMRSATMLEKAKELACILCFDVTVDKEAEKLAEDLGIRLFKADIIYHLFDAFTAYNAEIMEAKRRDAAPIAVWPCRLKILACFTKRDPIILGCDILDGSLRVGTPLCVVKTDASGKKEIISLGKVTSLEINHKPYELVKKAQVGAGVAVKIEHAVYESAKMFGRHFDDKDEVYSMISRQSIDVLKETFRKDVSTEEWLLIKALKTPPEPFKPQEARVKRQWLINDDKPKFCCEAKMRQLKHHEKKLLKKVDFLNWKSDASHREIKVMRRYHVQDREDYTKYARLVGSVRQMAHRLSLLPAQDPFRHRMEDQLLNKMYDMGVLNLGTKLSDIEAKITVSSFCRRRLAVIVCRSKMAETISAAVKFIEQGHVRVGPDTVTDPAFLVTRHMEDYVTWVDTSKVKRTVMQYNDELDDFDML</sequence>
<keyword evidence="16" id="KW-0342">GTP-binding</keyword>
<evidence type="ECO:0000256" key="24">
    <source>
        <dbReference type="SAM" id="MobiDB-lite"/>
    </source>
</evidence>
<evidence type="ECO:0000256" key="12">
    <source>
        <dbReference type="ARBA" id="ARBA00022741"/>
    </source>
</evidence>
<evidence type="ECO:0000256" key="7">
    <source>
        <dbReference type="ARBA" id="ARBA00022490"/>
    </source>
</evidence>
<proteinExistence type="inferred from homology"/>
<evidence type="ECO:0000313" key="27">
    <source>
        <dbReference type="Proteomes" id="UP000663843"/>
    </source>
</evidence>
<feature type="compositionally biased region" description="Low complexity" evidence="24">
    <location>
        <begin position="160"/>
        <end position="179"/>
    </location>
</feature>
<comment type="similarity">
    <text evidence="4">Belongs to the TRAFAC class translation factor GTPase superfamily. Classic translation factor GTPase family. IF-2 subfamily.</text>
</comment>
<dbReference type="InterPro" id="IPR000795">
    <property type="entry name" value="T_Tr_GTP-bd_dom"/>
</dbReference>
<keyword evidence="17" id="KW-0539">Nucleus</keyword>
<dbReference type="NCBIfam" id="TIGR00231">
    <property type="entry name" value="small_GTP"/>
    <property type="match status" value="1"/>
</dbReference>
<dbReference type="GO" id="GO:0046872">
    <property type="term" value="F:metal ion binding"/>
    <property type="evidence" value="ECO:0007669"/>
    <property type="project" value="UniProtKB-KW"/>
</dbReference>
<dbReference type="PANTHER" id="PTHR43381:SF4">
    <property type="entry name" value="EUKARYOTIC TRANSLATION INITIATION FACTOR 5B"/>
    <property type="match status" value="1"/>
</dbReference>
<evidence type="ECO:0000256" key="18">
    <source>
        <dbReference type="ARBA" id="ARBA00023274"/>
    </source>
</evidence>
<dbReference type="GO" id="GO:1990904">
    <property type="term" value="C:ribonucleoprotein complex"/>
    <property type="evidence" value="ECO:0007669"/>
    <property type="project" value="UniProtKB-KW"/>
</dbReference>
<dbReference type="FunFam" id="3.10.290.10:FF:000006">
    <property type="entry name" value="U3 small nucleolar ribonucleoprotein IMP3"/>
    <property type="match status" value="1"/>
</dbReference>
<dbReference type="CDD" id="cd01887">
    <property type="entry name" value="IF2_eIF5B"/>
    <property type="match status" value="1"/>
</dbReference>
<dbReference type="InterPro" id="IPR023115">
    <property type="entry name" value="TIF_IF2_dom3"/>
</dbReference>
<organism evidence="26 27">
    <name type="scientific">Rhizoctonia solani</name>
    <dbReference type="NCBI Taxonomy" id="456999"/>
    <lineage>
        <taxon>Eukaryota</taxon>
        <taxon>Fungi</taxon>
        <taxon>Dikarya</taxon>
        <taxon>Basidiomycota</taxon>
        <taxon>Agaricomycotina</taxon>
        <taxon>Agaricomycetes</taxon>
        <taxon>Cantharellales</taxon>
        <taxon>Ceratobasidiaceae</taxon>
        <taxon>Rhizoctonia</taxon>
    </lineage>
</organism>
<evidence type="ECO:0000256" key="1">
    <source>
        <dbReference type="ARBA" id="ARBA00004496"/>
    </source>
</evidence>
<evidence type="ECO:0000256" key="10">
    <source>
        <dbReference type="ARBA" id="ARBA00022723"/>
    </source>
</evidence>
<evidence type="ECO:0000256" key="11">
    <source>
        <dbReference type="ARBA" id="ARBA00022730"/>
    </source>
</evidence>
<feature type="compositionally biased region" description="Acidic residues" evidence="24">
    <location>
        <begin position="121"/>
        <end position="130"/>
    </location>
</feature>
<evidence type="ECO:0000256" key="14">
    <source>
        <dbReference type="ARBA" id="ARBA00022884"/>
    </source>
</evidence>
<dbReference type="InterPro" id="IPR009000">
    <property type="entry name" value="Transl_B-barrel_sf"/>
</dbReference>
<dbReference type="SUPFAM" id="SSF50447">
    <property type="entry name" value="Translation proteins"/>
    <property type="match status" value="1"/>
</dbReference>
<dbReference type="CDD" id="cd00165">
    <property type="entry name" value="S4"/>
    <property type="match status" value="1"/>
</dbReference>
<evidence type="ECO:0000256" key="19">
    <source>
        <dbReference type="ARBA" id="ARBA00032478"/>
    </source>
</evidence>
<dbReference type="NCBIfam" id="NF003078">
    <property type="entry name" value="PRK04004.1"/>
    <property type="match status" value="1"/>
</dbReference>
<feature type="compositionally biased region" description="Basic residues" evidence="24">
    <location>
        <begin position="214"/>
        <end position="225"/>
    </location>
</feature>
<comment type="caution">
    <text evidence="26">The sequence shown here is derived from an EMBL/GenBank/DDBJ whole genome shotgun (WGS) entry which is preliminary data.</text>
</comment>
<dbReference type="PANTHER" id="PTHR43381">
    <property type="entry name" value="TRANSLATION INITIATION FACTOR IF-2-RELATED"/>
    <property type="match status" value="1"/>
</dbReference>
<dbReference type="Gene3D" id="3.10.290.10">
    <property type="entry name" value="RNA-binding S4 domain"/>
    <property type="match status" value="1"/>
</dbReference>
<dbReference type="Gene3D" id="3.40.50.10050">
    <property type="entry name" value="Translation initiation factor IF- 2, domain 3"/>
    <property type="match status" value="1"/>
</dbReference>
<comment type="subcellular location">
    <subcellularLocation>
        <location evidence="1">Cytoplasm</location>
    </subcellularLocation>
    <subcellularLocation>
        <location evidence="2">Nucleus</location>
        <location evidence="2">Nucleolus</location>
    </subcellularLocation>
</comment>
<dbReference type="EMBL" id="CAJMWT010003183">
    <property type="protein sequence ID" value="CAE6465650.1"/>
    <property type="molecule type" value="Genomic_DNA"/>
</dbReference>
<evidence type="ECO:0000256" key="3">
    <source>
        <dbReference type="ARBA" id="ARBA00007465"/>
    </source>
</evidence>
<feature type="compositionally biased region" description="Basic residues" evidence="24">
    <location>
        <begin position="134"/>
        <end position="148"/>
    </location>
</feature>
<feature type="compositionally biased region" description="Basic and acidic residues" evidence="24">
    <location>
        <begin position="302"/>
        <end position="378"/>
    </location>
</feature>
<feature type="region of interest" description="Disordered" evidence="24">
    <location>
        <begin position="73"/>
        <end position="599"/>
    </location>
</feature>
<dbReference type="InterPro" id="IPR027417">
    <property type="entry name" value="P-loop_NTPase"/>
</dbReference>
<dbReference type="SUPFAM" id="SSF52540">
    <property type="entry name" value="P-loop containing nucleoside triphosphate hydrolases"/>
    <property type="match status" value="1"/>
</dbReference>
<evidence type="ECO:0000256" key="6">
    <source>
        <dbReference type="ARBA" id="ARBA00013824"/>
    </source>
</evidence>
<dbReference type="InterPro" id="IPR001912">
    <property type="entry name" value="Ribosomal_uS4_N"/>
</dbReference>
<feature type="compositionally biased region" description="Basic residues" evidence="24">
    <location>
        <begin position="271"/>
        <end position="281"/>
    </location>
</feature>
<dbReference type="EC" id="3.6.5.3" evidence="5"/>
<comment type="catalytic activity">
    <reaction evidence="20">
        <text>GTP + H2O = GDP + phosphate + H(+)</text>
        <dbReference type="Rhea" id="RHEA:19669"/>
        <dbReference type="ChEBI" id="CHEBI:15377"/>
        <dbReference type="ChEBI" id="CHEBI:15378"/>
        <dbReference type="ChEBI" id="CHEBI:37565"/>
        <dbReference type="ChEBI" id="CHEBI:43474"/>
        <dbReference type="ChEBI" id="CHEBI:58189"/>
        <dbReference type="EC" id="3.6.5.3"/>
    </reaction>
</comment>
<accession>A0A8H3GU73</accession>
<dbReference type="Pfam" id="PF01479">
    <property type="entry name" value="S4"/>
    <property type="match status" value="1"/>
</dbReference>
<dbReference type="PROSITE" id="PS51722">
    <property type="entry name" value="G_TR_2"/>
    <property type="match status" value="1"/>
</dbReference>
<feature type="compositionally biased region" description="Acidic residues" evidence="24">
    <location>
        <begin position="254"/>
        <end position="264"/>
    </location>
</feature>
<dbReference type="PROSITE" id="PS50889">
    <property type="entry name" value="S4"/>
    <property type="match status" value="1"/>
</dbReference>
<keyword evidence="7" id="KW-0963">Cytoplasm</keyword>
<name>A0A8H3GU73_9AGAM</name>
<keyword evidence="15" id="KW-0648">Protein biosynthesis</keyword>
<dbReference type="GO" id="GO:0003924">
    <property type="term" value="F:GTPase activity"/>
    <property type="evidence" value="ECO:0007669"/>
    <property type="project" value="InterPro"/>
</dbReference>
<evidence type="ECO:0000256" key="21">
    <source>
        <dbReference type="ARBA" id="ARBA00069727"/>
    </source>
</evidence>
<evidence type="ECO:0000256" key="5">
    <source>
        <dbReference type="ARBA" id="ARBA00011986"/>
    </source>
</evidence>
<keyword evidence="14 23" id="KW-0694">RNA-binding</keyword>
<feature type="compositionally biased region" description="Low complexity" evidence="24">
    <location>
        <begin position="99"/>
        <end position="110"/>
    </location>
</feature>
<dbReference type="Pfam" id="PF11987">
    <property type="entry name" value="IF-2"/>
    <property type="match status" value="1"/>
</dbReference>
<evidence type="ECO:0000256" key="4">
    <source>
        <dbReference type="ARBA" id="ARBA00007733"/>
    </source>
</evidence>
<dbReference type="InterPro" id="IPR029459">
    <property type="entry name" value="EFTU-type"/>
</dbReference>
<dbReference type="Gene3D" id="2.40.30.10">
    <property type="entry name" value="Translation factors"/>
    <property type="match status" value="2"/>
</dbReference>
<evidence type="ECO:0000313" key="26">
    <source>
        <dbReference type="EMBL" id="CAE6465650.1"/>
    </source>
</evidence>
<dbReference type="SUPFAM" id="SSF55174">
    <property type="entry name" value="Alpha-L RNA-binding motif"/>
    <property type="match status" value="1"/>
</dbReference>
<feature type="compositionally biased region" description="Low complexity" evidence="24">
    <location>
        <begin position="226"/>
        <end position="249"/>
    </location>
</feature>
<dbReference type="GO" id="GO:0005525">
    <property type="term" value="F:GTP binding"/>
    <property type="evidence" value="ECO:0007669"/>
    <property type="project" value="UniProtKB-KW"/>
</dbReference>
<feature type="domain" description="Tr-type G" evidence="25">
    <location>
        <begin position="605"/>
        <end position="826"/>
    </location>
</feature>
<evidence type="ECO:0000256" key="8">
    <source>
        <dbReference type="ARBA" id="ARBA00022517"/>
    </source>
</evidence>
<keyword evidence="10" id="KW-0479">Metal-binding</keyword>
<keyword evidence="11" id="KW-0699">rRNA-binding</keyword>
<keyword evidence="12" id="KW-0547">Nucleotide-binding</keyword>
<evidence type="ECO:0000256" key="2">
    <source>
        <dbReference type="ARBA" id="ARBA00004604"/>
    </source>
</evidence>
<dbReference type="Proteomes" id="UP000663843">
    <property type="component" value="Unassembled WGS sequence"/>
</dbReference>
<evidence type="ECO:0000259" key="25">
    <source>
        <dbReference type="PROSITE" id="PS51722"/>
    </source>
</evidence>
<dbReference type="SMART" id="SM00363">
    <property type="entry name" value="S4"/>
    <property type="match status" value="1"/>
</dbReference>
<evidence type="ECO:0000256" key="13">
    <source>
        <dbReference type="ARBA" id="ARBA00022801"/>
    </source>
</evidence>
<dbReference type="GO" id="GO:0005730">
    <property type="term" value="C:nucleolus"/>
    <property type="evidence" value="ECO:0007669"/>
    <property type="project" value="UniProtKB-SubCell"/>
</dbReference>
<dbReference type="GO" id="GO:0003743">
    <property type="term" value="F:translation initiation factor activity"/>
    <property type="evidence" value="ECO:0007669"/>
    <property type="project" value="UniProtKB-KW"/>
</dbReference>
<dbReference type="CDD" id="cd03703">
    <property type="entry name" value="aeIF5B_II"/>
    <property type="match status" value="1"/>
</dbReference>
<dbReference type="GO" id="GO:0019843">
    <property type="term" value="F:rRNA binding"/>
    <property type="evidence" value="ECO:0007669"/>
    <property type="project" value="UniProtKB-KW"/>
</dbReference>
<dbReference type="GO" id="GO:0005739">
    <property type="term" value="C:mitochondrion"/>
    <property type="evidence" value="ECO:0007669"/>
    <property type="project" value="TreeGrafter"/>
</dbReference>
<feature type="compositionally biased region" description="Acidic residues" evidence="24">
    <location>
        <begin position="556"/>
        <end position="570"/>
    </location>
</feature>
<keyword evidence="8" id="KW-0690">Ribosome biogenesis</keyword>
<dbReference type="FunFam" id="2.40.30.10:FF:000026">
    <property type="entry name" value="Eukaryotic translation initiation factor 5B"/>
    <property type="match status" value="1"/>
</dbReference>
<feature type="compositionally biased region" description="Basic and acidic residues" evidence="24">
    <location>
        <begin position="36"/>
        <end position="45"/>
    </location>
</feature>
<keyword evidence="13" id="KW-0378">Hydrolase</keyword>
<feature type="compositionally biased region" description="Basic residues" evidence="24">
    <location>
        <begin position="78"/>
        <end position="88"/>
    </location>
</feature>
<evidence type="ECO:0000256" key="23">
    <source>
        <dbReference type="PROSITE-ProRule" id="PRU00182"/>
    </source>
</evidence>
<feature type="compositionally biased region" description="Basic and acidic residues" evidence="24">
    <location>
        <begin position="580"/>
        <end position="599"/>
    </location>
</feature>
<feature type="compositionally biased region" description="Basic and acidic residues" evidence="24">
    <location>
        <begin position="194"/>
        <end position="213"/>
    </location>
</feature>
<feature type="compositionally biased region" description="Acidic residues" evidence="24">
    <location>
        <begin position="183"/>
        <end position="193"/>
    </location>
</feature>
<keyword evidence="18" id="KW-0687">Ribonucleoprotein</keyword>